<protein>
    <submittedName>
        <fullName evidence="1">Nucleoside 2-deoxyribosyltransferase</fullName>
    </submittedName>
</protein>
<dbReference type="EMBL" id="JACHGV010000010">
    <property type="protein sequence ID" value="MBB6080124.1"/>
    <property type="molecule type" value="Genomic_DNA"/>
</dbReference>
<evidence type="ECO:0000313" key="1">
    <source>
        <dbReference type="EMBL" id="MBB6080124.1"/>
    </source>
</evidence>
<keyword evidence="2" id="KW-1185">Reference proteome</keyword>
<dbReference type="AlphaFoldDB" id="A0A7W9TG94"/>
<dbReference type="GO" id="GO:0016740">
    <property type="term" value="F:transferase activity"/>
    <property type="evidence" value="ECO:0007669"/>
    <property type="project" value="UniProtKB-KW"/>
</dbReference>
<accession>A0A7W9TG94</accession>
<dbReference type="RefSeq" id="WP_184564834.1">
    <property type="nucleotide sequence ID" value="NZ_BAAARS010000011.1"/>
</dbReference>
<gene>
    <name evidence="1" type="ORF">HNR57_006068</name>
</gene>
<comment type="caution">
    <text evidence="1">The sequence shown here is derived from an EMBL/GenBank/DDBJ whole genome shotgun (WGS) entry which is preliminary data.</text>
</comment>
<evidence type="ECO:0000313" key="2">
    <source>
        <dbReference type="Proteomes" id="UP000591537"/>
    </source>
</evidence>
<proteinExistence type="predicted"/>
<keyword evidence="1" id="KW-0808">Transferase</keyword>
<dbReference type="Proteomes" id="UP000591537">
    <property type="component" value="Unassembled WGS sequence"/>
</dbReference>
<reference evidence="1 2" key="1">
    <citation type="submission" date="2020-08" db="EMBL/GenBank/DDBJ databases">
        <title>Genomic Encyclopedia of Type Strains, Phase IV (KMG-IV): sequencing the most valuable type-strain genomes for metagenomic binning, comparative biology and taxonomic classification.</title>
        <authorList>
            <person name="Goeker M."/>
        </authorList>
    </citation>
    <scope>NUCLEOTIDE SEQUENCE [LARGE SCALE GENOMIC DNA]</scope>
    <source>
        <strain evidence="1 2">DSM 43350</strain>
    </source>
</reference>
<organism evidence="1 2">
    <name type="scientific">Streptomyces paradoxus</name>
    <dbReference type="NCBI Taxonomy" id="66375"/>
    <lineage>
        <taxon>Bacteria</taxon>
        <taxon>Bacillati</taxon>
        <taxon>Actinomycetota</taxon>
        <taxon>Actinomycetes</taxon>
        <taxon>Kitasatosporales</taxon>
        <taxon>Streptomycetaceae</taxon>
        <taxon>Streptomyces</taxon>
    </lineage>
</organism>
<name>A0A7W9TG94_9ACTN</name>
<sequence>MNHYIYSIMPVSSDEDYYEKRAGLSSAAEEFNLSVHFPLDRGLPETGKEFDLARVVSELKQAALVIADLSLERPSCYYELGLAQALGAQVALIARSGTNIHQAFGRNSVTEFRNLPEYPSVVRRILLDARLEA</sequence>
<dbReference type="Gene3D" id="3.40.50.450">
    <property type="match status" value="1"/>
</dbReference>